<dbReference type="AlphaFoldDB" id="A0A2S7T3T4"/>
<proteinExistence type="predicted"/>
<evidence type="ECO:0000256" key="1">
    <source>
        <dbReference type="SAM" id="Phobius"/>
    </source>
</evidence>
<feature type="transmembrane region" description="Helical" evidence="1">
    <location>
        <begin position="129"/>
        <end position="153"/>
    </location>
</feature>
<keyword evidence="3" id="KW-1185">Reference proteome</keyword>
<dbReference type="Proteomes" id="UP000239366">
    <property type="component" value="Unassembled WGS sequence"/>
</dbReference>
<keyword evidence="1" id="KW-0812">Transmembrane</keyword>
<evidence type="ECO:0000313" key="2">
    <source>
        <dbReference type="EMBL" id="PQJ14553.1"/>
    </source>
</evidence>
<dbReference type="RefSeq" id="WP_105000186.1">
    <property type="nucleotide sequence ID" value="NZ_MQVX01000001.1"/>
</dbReference>
<comment type="caution">
    <text evidence="2">The sequence shown here is derived from an EMBL/GenBank/DDBJ whole genome shotgun (WGS) entry which is preliminary data.</text>
</comment>
<organism evidence="2 3">
    <name type="scientific">Aureicoccus marinus</name>
    <dbReference type="NCBI Taxonomy" id="754435"/>
    <lineage>
        <taxon>Bacteria</taxon>
        <taxon>Pseudomonadati</taxon>
        <taxon>Bacteroidota</taxon>
        <taxon>Flavobacteriia</taxon>
        <taxon>Flavobacteriales</taxon>
        <taxon>Flavobacteriaceae</taxon>
        <taxon>Aureicoccus</taxon>
    </lineage>
</organism>
<gene>
    <name evidence="2" type="ORF">BST99_01220</name>
</gene>
<dbReference type="EMBL" id="MQVX01000001">
    <property type="protein sequence ID" value="PQJ14553.1"/>
    <property type="molecule type" value="Genomic_DNA"/>
</dbReference>
<accession>A0A2S7T3T4</accession>
<name>A0A2S7T3T4_9FLAO</name>
<sequence length="198" mass="23449">MTEFFKSELKDKFLEYACSRDDYFETQLLYDEFLRPNYDRKFAEKLIEEILEYDNQLLDTISGNGVKVFMLSSTAYTDEFLESGGFKNLFIQEEEKWDTFLQHLGGGRSSKKKPMKKSTKSSLKRERQWIILLLCMLGFSFLVSSTAVVWTLFGEPKVSEKELEERLKRMEIRHMEEVQSLQRELNAIRQYHEADSSQ</sequence>
<dbReference type="OrthoDB" id="1450043at2"/>
<protein>
    <submittedName>
        <fullName evidence="2">Uncharacterized protein</fullName>
    </submittedName>
</protein>
<keyword evidence="1" id="KW-0472">Membrane</keyword>
<keyword evidence="1" id="KW-1133">Transmembrane helix</keyword>
<evidence type="ECO:0000313" key="3">
    <source>
        <dbReference type="Proteomes" id="UP000239366"/>
    </source>
</evidence>
<reference evidence="3" key="1">
    <citation type="submission" date="2016-11" db="EMBL/GenBank/DDBJ databases">
        <title>Trade-off between light-utilization and light-protection in marine flavobacteria.</title>
        <authorList>
            <person name="Kumagai Y."/>
            <person name="Yoshizawa S."/>
            <person name="Kogure K."/>
        </authorList>
    </citation>
    <scope>NUCLEOTIDE SEQUENCE [LARGE SCALE GENOMIC DNA]</scope>
    <source>
        <strain evidence="3">SG-18</strain>
    </source>
</reference>